<reference evidence="4" key="1">
    <citation type="submission" date="2016-06" db="UniProtKB">
        <authorList>
            <consortium name="WormBaseParasite"/>
        </authorList>
    </citation>
    <scope>IDENTIFICATION</scope>
</reference>
<proteinExistence type="predicted"/>
<feature type="region of interest" description="Disordered" evidence="1">
    <location>
        <begin position="86"/>
        <end position="110"/>
    </location>
</feature>
<dbReference type="Proteomes" id="UP000272942">
    <property type="component" value="Unassembled WGS sequence"/>
</dbReference>
<evidence type="ECO:0000256" key="1">
    <source>
        <dbReference type="SAM" id="MobiDB-lite"/>
    </source>
</evidence>
<gene>
    <name evidence="2" type="ORF">ECPE_LOCUS15301</name>
</gene>
<reference evidence="2 3" key="2">
    <citation type="submission" date="2018-11" db="EMBL/GenBank/DDBJ databases">
        <authorList>
            <consortium name="Pathogen Informatics"/>
        </authorList>
    </citation>
    <scope>NUCLEOTIDE SEQUENCE [LARGE SCALE GENOMIC DNA]</scope>
    <source>
        <strain evidence="2 3">Egypt</strain>
    </source>
</reference>
<feature type="compositionally biased region" description="Polar residues" evidence="1">
    <location>
        <begin position="90"/>
        <end position="110"/>
    </location>
</feature>
<organism evidence="4">
    <name type="scientific">Echinostoma caproni</name>
    <dbReference type="NCBI Taxonomy" id="27848"/>
    <lineage>
        <taxon>Eukaryota</taxon>
        <taxon>Metazoa</taxon>
        <taxon>Spiralia</taxon>
        <taxon>Lophotrochozoa</taxon>
        <taxon>Platyhelminthes</taxon>
        <taxon>Trematoda</taxon>
        <taxon>Digenea</taxon>
        <taxon>Plagiorchiida</taxon>
        <taxon>Echinostomata</taxon>
        <taxon>Echinostomatoidea</taxon>
        <taxon>Echinostomatidae</taxon>
        <taxon>Echinostoma</taxon>
    </lineage>
</organism>
<evidence type="ECO:0000313" key="3">
    <source>
        <dbReference type="Proteomes" id="UP000272942"/>
    </source>
</evidence>
<evidence type="ECO:0000313" key="4">
    <source>
        <dbReference type="WBParaSite" id="ECPE_0001534101-mRNA-1"/>
    </source>
</evidence>
<feature type="region of interest" description="Disordered" evidence="1">
    <location>
        <begin position="167"/>
        <end position="190"/>
    </location>
</feature>
<feature type="region of interest" description="Disordered" evidence="1">
    <location>
        <begin position="1"/>
        <end position="21"/>
    </location>
</feature>
<name>A0A183B7W6_9TREM</name>
<sequence>MGPSAFKDPTSHTRAGYNFGGDRDARTSGFDNSIVSNGLFNPLHVSQYFKSLLNNWHPGLGDKQSLSAPESDGETSSSLLSEVGFRTRPMDTNSSVQKHSTTTSGSLRPSILTGLTSNPISPPWIPTTTADSISFRANPTVGNIFSTTSSTTSNLPSPELQTDIIDLASPSHNKTGSRTRPGKILPQNSE</sequence>
<dbReference type="WBParaSite" id="ECPE_0001534101-mRNA-1">
    <property type="protein sequence ID" value="ECPE_0001534101-mRNA-1"/>
    <property type="gene ID" value="ECPE_0001534101"/>
</dbReference>
<accession>A0A183B7W6</accession>
<dbReference type="AlphaFoldDB" id="A0A183B7W6"/>
<protein>
    <submittedName>
        <fullName evidence="4">Large S protein</fullName>
    </submittedName>
</protein>
<evidence type="ECO:0000313" key="2">
    <source>
        <dbReference type="EMBL" id="VDP92573.1"/>
    </source>
</evidence>
<keyword evidence="3" id="KW-1185">Reference proteome</keyword>
<dbReference type="EMBL" id="UZAN01060138">
    <property type="protein sequence ID" value="VDP92573.1"/>
    <property type="molecule type" value="Genomic_DNA"/>
</dbReference>